<feature type="domain" description="UvrD-like helicase C-terminal" evidence="17">
    <location>
        <begin position="322"/>
        <end position="605"/>
    </location>
</feature>
<dbReference type="InterPro" id="IPR011335">
    <property type="entry name" value="Restrct_endonuc-II-like"/>
</dbReference>
<gene>
    <name evidence="18" type="ORF">UU35_C0008G0030</name>
</gene>
<keyword evidence="11" id="KW-0413">Isomerase</keyword>
<dbReference type="AlphaFoldDB" id="A0A0G0UH31"/>
<proteinExistence type="inferred from homology"/>
<evidence type="ECO:0000256" key="2">
    <source>
        <dbReference type="ARBA" id="ARBA00022722"/>
    </source>
</evidence>
<dbReference type="SUPFAM" id="SSF52980">
    <property type="entry name" value="Restriction endonuclease-like"/>
    <property type="match status" value="1"/>
</dbReference>
<dbReference type="GO" id="GO:0003677">
    <property type="term" value="F:DNA binding"/>
    <property type="evidence" value="ECO:0007669"/>
    <property type="project" value="UniProtKB-KW"/>
</dbReference>
<evidence type="ECO:0000256" key="3">
    <source>
        <dbReference type="ARBA" id="ARBA00022741"/>
    </source>
</evidence>
<dbReference type="InterPro" id="IPR027417">
    <property type="entry name" value="P-loop_NTPase"/>
</dbReference>
<dbReference type="PROSITE" id="PS51198">
    <property type="entry name" value="UVRD_HELICASE_ATP_BIND"/>
    <property type="match status" value="1"/>
</dbReference>
<sequence length="983" mass="113010">MSQLLEGLNTEQTEAVTHVSGPLMIIAGAGTGKTTVITRRIAWLIEQGYAKPENILALTFTEKAAAEMEERVDLLLPYGYVDLCVSTFHAFCERLLRDYGTDIGLSRDFTVLDELDAWLLARQEFDRFELNYYRPLGNPTKYLKTLLQHFSRAKDEMITPEAYLAHVESCRADLDTLQAGEEATVEIARTEELARAYHTYQQILLEHDALDFGDLVAYALRLLSARPSVLSVVRKRFSHILVDEFQDTNGAQYELVKRLAFPVNQLTIVGDDDQSIYKFRGASLANILRFEEDFPDCKRVVLSKNYRSGQLILDHAYRFIQKNNPNRLEGKIRPDGLQLTKQLVSERSDAGHVEHIHFDTFEQEARGVADKICALREEYPDANWNDFGVLVRANSAASDFIQVFDRVGIPYQFMALRGLYAKGIILDLQAFLQVVDNPYHSPSFYRVLSHPMLGISSHAFVTLVHEANKKGKTLYEICRTVRLVPGVEESVAQTIESLLSLFDRLAQKAKTATASEIMVYVAKESGLVTYVNTLPEGKKRDDFRFLHQFYERVKRFDARSDQHDLHHFLTEFQHERDAGEEGSLAMDVEAGPDVVRIMTVHGSKGLEFRFVFVVNVVDRRFPASERQEAIELPNTLISQQVPEGDIHLEEERRLFYVAMTRAKDALFFTSADDYGGARKKKPSRFLFELDLLQNTSSEKIDGAETLFSSSSSPNTPSNEERYALPKQISFTQIKAFQTCPLQYKFAHLLRIPVFQTWTQSYGKTMHQTLQQWFQLWIEHQTKTQQDLFGSSTERSSVSKLPATLEELLQAFEENWIDDWYPNDRERETYRIKGVQCLKDYFAVLSIQPPKPFLLEQSFTLKIGSITIKGRIDRMDRIEGGIEIVDYKTGTPKQKLETEDKQQLLLYQMAVQDVFGLIPKKLTYHYLEDHSEVSFLGKEKELEKLREQIMEQAEQMKTSLFTATPGFHCRFCDFRDICEFREEL</sequence>
<dbReference type="CDD" id="cd17932">
    <property type="entry name" value="DEXQc_UvrD"/>
    <property type="match status" value="1"/>
</dbReference>
<dbReference type="InterPro" id="IPR000212">
    <property type="entry name" value="DNA_helicase_UvrD/REP"/>
</dbReference>
<dbReference type="Pfam" id="PF12705">
    <property type="entry name" value="PDDEXK_1"/>
    <property type="match status" value="1"/>
</dbReference>
<evidence type="ECO:0000256" key="6">
    <source>
        <dbReference type="ARBA" id="ARBA00022806"/>
    </source>
</evidence>
<keyword evidence="9" id="KW-0238">DNA-binding</keyword>
<keyword evidence="8 15" id="KW-0067">ATP-binding</keyword>
<evidence type="ECO:0000256" key="8">
    <source>
        <dbReference type="ARBA" id="ARBA00022840"/>
    </source>
</evidence>
<evidence type="ECO:0000256" key="4">
    <source>
        <dbReference type="ARBA" id="ARBA00022763"/>
    </source>
</evidence>
<keyword evidence="4" id="KW-0227">DNA damage</keyword>
<dbReference type="Gene3D" id="1.10.10.160">
    <property type="match status" value="1"/>
</dbReference>
<evidence type="ECO:0000259" key="17">
    <source>
        <dbReference type="PROSITE" id="PS51217"/>
    </source>
</evidence>
<dbReference type="PATRIC" id="fig|1618985.3.peg.658"/>
<dbReference type="InterPro" id="IPR014017">
    <property type="entry name" value="DNA_helicase_UvrD-like_C"/>
</dbReference>
<comment type="similarity">
    <text evidence="1">Belongs to the helicase family. UvrD subfamily.</text>
</comment>
<dbReference type="InterPro" id="IPR014016">
    <property type="entry name" value="UvrD-like_ATP-bd"/>
</dbReference>
<organism evidence="18 19">
    <name type="scientific">Candidatus Uhrbacteria bacterium GW2011_GWC2_41_11</name>
    <dbReference type="NCBI Taxonomy" id="1618985"/>
    <lineage>
        <taxon>Bacteria</taxon>
        <taxon>Candidatus Uhriibacteriota</taxon>
    </lineage>
</organism>
<evidence type="ECO:0000256" key="5">
    <source>
        <dbReference type="ARBA" id="ARBA00022801"/>
    </source>
</evidence>
<dbReference type="GO" id="GO:0000725">
    <property type="term" value="P:recombinational repair"/>
    <property type="evidence" value="ECO:0007669"/>
    <property type="project" value="TreeGrafter"/>
</dbReference>
<dbReference type="PROSITE" id="PS51217">
    <property type="entry name" value="UVRD_HELICASE_CTER"/>
    <property type="match status" value="1"/>
</dbReference>
<dbReference type="Pfam" id="PF13361">
    <property type="entry name" value="UvrD_C"/>
    <property type="match status" value="1"/>
</dbReference>
<evidence type="ECO:0000256" key="13">
    <source>
        <dbReference type="ARBA" id="ARBA00034808"/>
    </source>
</evidence>
<name>A0A0G0UH31_9BACT</name>
<accession>A0A0G0UH31</accession>
<comment type="catalytic activity">
    <reaction evidence="12">
        <text>Couples ATP hydrolysis with the unwinding of duplex DNA by translocating in the 3'-5' direction.</text>
        <dbReference type="EC" id="5.6.2.4"/>
    </reaction>
</comment>
<feature type="domain" description="UvrD-like helicase ATP-binding" evidence="16">
    <location>
        <begin position="6"/>
        <end position="309"/>
    </location>
</feature>
<comment type="caution">
    <text evidence="18">The sequence shown here is derived from an EMBL/GenBank/DDBJ whole genome shotgun (WGS) entry which is preliminary data.</text>
</comment>
<evidence type="ECO:0000313" key="18">
    <source>
        <dbReference type="EMBL" id="KKR86816.1"/>
    </source>
</evidence>
<reference evidence="18 19" key="1">
    <citation type="journal article" date="2015" name="Nature">
        <title>rRNA introns, odd ribosomes, and small enigmatic genomes across a large radiation of phyla.</title>
        <authorList>
            <person name="Brown C.T."/>
            <person name="Hug L.A."/>
            <person name="Thomas B.C."/>
            <person name="Sharon I."/>
            <person name="Castelle C.J."/>
            <person name="Singh A."/>
            <person name="Wilkins M.J."/>
            <person name="Williams K.H."/>
            <person name="Banfield J.F."/>
        </authorList>
    </citation>
    <scope>NUCLEOTIDE SEQUENCE [LARGE SCALE GENOMIC DNA]</scope>
</reference>
<keyword evidence="10" id="KW-0234">DNA repair</keyword>
<evidence type="ECO:0000256" key="15">
    <source>
        <dbReference type="PROSITE-ProRule" id="PRU00560"/>
    </source>
</evidence>
<dbReference type="EC" id="5.6.2.4" evidence="13"/>
<dbReference type="SUPFAM" id="SSF52540">
    <property type="entry name" value="P-loop containing nucleoside triphosphate hydrolases"/>
    <property type="match status" value="1"/>
</dbReference>
<keyword evidence="7" id="KW-0269">Exonuclease</keyword>
<evidence type="ECO:0000256" key="9">
    <source>
        <dbReference type="ARBA" id="ARBA00023125"/>
    </source>
</evidence>
<keyword evidence="5 15" id="KW-0378">Hydrolase</keyword>
<dbReference type="InterPro" id="IPR013986">
    <property type="entry name" value="DExx_box_DNA_helicase_dom_sf"/>
</dbReference>
<evidence type="ECO:0000256" key="11">
    <source>
        <dbReference type="ARBA" id="ARBA00023235"/>
    </source>
</evidence>
<dbReference type="GO" id="GO:0043138">
    <property type="term" value="F:3'-5' DNA helicase activity"/>
    <property type="evidence" value="ECO:0007669"/>
    <property type="project" value="UniProtKB-EC"/>
</dbReference>
<feature type="binding site" evidence="15">
    <location>
        <begin position="27"/>
        <end position="34"/>
    </location>
    <ligand>
        <name>ATP</name>
        <dbReference type="ChEBI" id="CHEBI:30616"/>
    </ligand>
</feature>
<dbReference type="Gene3D" id="3.40.50.300">
    <property type="entry name" value="P-loop containing nucleotide triphosphate hydrolases"/>
    <property type="match status" value="2"/>
</dbReference>
<dbReference type="GO" id="GO:0004527">
    <property type="term" value="F:exonuclease activity"/>
    <property type="evidence" value="ECO:0007669"/>
    <property type="project" value="UniProtKB-KW"/>
</dbReference>
<dbReference type="PANTHER" id="PTHR11070:SF2">
    <property type="entry name" value="ATP-DEPENDENT DNA HELICASE SRS2"/>
    <property type="match status" value="1"/>
</dbReference>
<evidence type="ECO:0000256" key="14">
    <source>
        <dbReference type="ARBA" id="ARBA00048988"/>
    </source>
</evidence>
<dbReference type="Gene3D" id="3.90.320.10">
    <property type="match status" value="1"/>
</dbReference>
<evidence type="ECO:0000259" key="16">
    <source>
        <dbReference type="PROSITE" id="PS51198"/>
    </source>
</evidence>
<keyword evidence="2" id="KW-0540">Nuclease</keyword>
<dbReference type="InterPro" id="IPR011604">
    <property type="entry name" value="PDDEXK-like_dom_sf"/>
</dbReference>
<protein>
    <recommendedName>
        <fullName evidence="13">DNA 3'-5' helicase</fullName>
        <ecNumber evidence="13">5.6.2.4</ecNumber>
    </recommendedName>
</protein>
<dbReference type="Gene3D" id="1.10.486.10">
    <property type="entry name" value="PCRA, domain 4"/>
    <property type="match status" value="1"/>
</dbReference>
<comment type="catalytic activity">
    <reaction evidence="14">
        <text>ATP + H2O = ADP + phosphate + H(+)</text>
        <dbReference type="Rhea" id="RHEA:13065"/>
        <dbReference type="ChEBI" id="CHEBI:15377"/>
        <dbReference type="ChEBI" id="CHEBI:15378"/>
        <dbReference type="ChEBI" id="CHEBI:30616"/>
        <dbReference type="ChEBI" id="CHEBI:43474"/>
        <dbReference type="ChEBI" id="CHEBI:456216"/>
        <dbReference type="EC" id="5.6.2.4"/>
    </reaction>
</comment>
<dbReference type="GO" id="GO:0005524">
    <property type="term" value="F:ATP binding"/>
    <property type="evidence" value="ECO:0007669"/>
    <property type="project" value="UniProtKB-UniRule"/>
</dbReference>
<dbReference type="InterPro" id="IPR038726">
    <property type="entry name" value="PDDEXK_AddAB-type"/>
</dbReference>
<dbReference type="EMBL" id="LCAH01000008">
    <property type="protein sequence ID" value="KKR86816.1"/>
    <property type="molecule type" value="Genomic_DNA"/>
</dbReference>
<evidence type="ECO:0000256" key="1">
    <source>
        <dbReference type="ARBA" id="ARBA00009922"/>
    </source>
</evidence>
<evidence type="ECO:0000313" key="19">
    <source>
        <dbReference type="Proteomes" id="UP000034616"/>
    </source>
</evidence>
<evidence type="ECO:0000256" key="7">
    <source>
        <dbReference type="ARBA" id="ARBA00022839"/>
    </source>
</evidence>
<evidence type="ECO:0000256" key="12">
    <source>
        <dbReference type="ARBA" id="ARBA00034617"/>
    </source>
</evidence>
<dbReference type="Proteomes" id="UP000034616">
    <property type="component" value="Unassembled WGS sequence"/>
</dbReference>
<evidence type="ECO:0000256" key="10">
    <source>
        <dbReference type="ARBA" id="ARBA00023204"/>
    </source>
</evidence>
<dbReference type="Pfam" id="PF00580">
    <property type="entry name" value="UvrD-helicase"/>
    <property type="match status" value="1"/>
</dbReference>
<dbReference type="PANTHER" id="PTHR11070">
    <property type="entry name" value="UVRD / RECB / PCRA DNA HELICASE FAMILY MEMBER"/>
    <property type="match status" value="1"/>
</dbReference>
<keyword evidence="6 15" id="KW-0347">Helicase</keyword>
<keyword evidence="3 15" id="KW-0547">Nucleotide-binding</keyword>